<dbReference type="GO" id="GO:0000502">
    <property type="term" value="C:proteasome complex"/>
    <property type="evidence" value="ECO:0007669"/>
    <property type="project" value="UniProtKB-KW"/>
</dbReference>
<protein>
    <recommendedName>
        <fullName evidence="4">Proteasome inhibitor PI31 subunit</fullName>
    </recommendedName>
</protein>
<feature type="domain" description="PI31 proteasome regulator C-terminal" evidence="13">
    <location>
        <begin position="177"/>
        <end position="250"/>
    </location>
</feature>
<evidence type="ECO:0000256" key="11">
    <source>
        <dbReference type="ARBA" id="ARBA00024805"/>
    </source>
</evidence>
<reference evidence="15" key="2">
    <citation type="submission" date="2025-08" db="UniProtKB">
        <authorList>
            <consortium name="Ensembl"/>
        </authorList>
    </citation>
    <scope>IDENTIFICATION</scope>
</reference>
<sequence>MAVLWHRQRPVSLTAKRSHGPSQPTIHSSLTLNTRLWPYKLETEKEIRNGDKKSELLPTGWNSSKELYTLRYKSNDDKSDVLVKAITVDSSLIFNLMDSSTEQVSDLTVNVSDYVHAEHLQTFESVFKNTEDLSQKVKNQLLPSVPAPRKKEKKSRRETSDESQPDRDPLRIPSRHPQTSRQPNWPDPMAPFAAGGADLDPFGGRGGGGMIVDPLRAGFPRSGFDPSSGIPGVLPPGAVPPGARFDPFGPVGRHRPGPDPDHMPPPGYDDMFM</sequence>
<dbReference type="Proteomes" id="UP000265140">
    <property type="component" value="Chromosome 17"/>
</dbReference>
<dbReference type="PANTHER" id="PTHR13266:SF1">
    <property type="entry name" value="PROTEASOME INHIBITOR PI31 SUBUNIT"/>
    <property type="match status" value="1"/>
</dbReference>
<dbReference type="InterPro" id="IPR013886">
    <property type="entry name" value="PI31_Prot_C"/>
</dbReference>
<name>A0AAY5K6X6_ESOLU</name>
<dbReference type="PANTHER" id="PTHR13266">
    <property type="entry name" value="PROTEASOME INHIBITOR"/>
    <property type="match status" value="1"/>
</dbReference>
<evidence type="ECO:0000259" key="13">
    <source>
        <dbReference type="Pfam" id="PF08577"/>
    </source>
</evidence>
<dbReference type="Pfam" id="PF11566">
    <property type="entry name" value="PI31_Prot_N"/>
    <property type="match status" value="1"/>
</dbReference>
<keyword evidence="16" id="KW-1185">Reference proteome</keyword>
<evidence type="ECO:0000313" key="16">
    <source>
        <dbReference type="Proteomes" id="UP000265140"/>
    </source>
</evidence>
<dbReference type="GO" id="GO:0005783">
    <property type="term" value="C:endoplasmic reticulum"/>
    <property type="evidence" value="ECO:0007669"/>
    <property type="project" value="UniProtKB-SubCell"/>
</dbReference>
<evidence type="ECO:0000256" key="8">
    <source>
        <dbReference type="ARBA" id="ARBA00022824"/>
    </source>
</evidence>
<dbReference type="GO" id="GO:0043161">
    <property type="term" value="P:proteasome-mediated ubiquitin-dependent protein catabolic process"/>
    <property type="evidence" value="ECO:0007669"/>
    <property type="project" value="InterPro"/>
</dbReference>
<keyword evidence="10" id="KW-0007">Acetylation</keyword>
<gene>
    <name evidence="15" type="primary">PSMF1</name>
</gene>
<feature type="compositionally biased region" description="Basic and acidic residues" evidence="12">
    <location>
        <begin position="155"/>
        <end position="170"/>
    </location>
</feature>
<evidence type="ECO:0000256" key="7">
    <source>
        <dbReference type="ARBA" id="ARBA00022553"/>
    </source>
</evidence>
<evidence type="ECO:0000256" key="6">
    <source>
        <dbReference type="ARBA" id="ARBA00022490"/>
    </source>
</evidence>
<dbReference type="InterPro" id="IPR045128">
    <property type="entry name" value="PI31-like"/>
</dbReference>
<evidence type="ECO:0000256" key="10">
    <source>
        <dbReference type="ARBA" id="ARBA00022990"/>
    </source>
</evidence>
<dbReference type="Pfam" id="PF08577">
    <property type="entry name" value="PI31_Prot_C"/>
    <property type="match status" value="1"/>
</dbReference>
<evidence type="ECO:0000256" key="4">
    <source>
        <dbReference type="ARBA" id="ARBA00015575"/>
    </source>
</evidence>
<comment type="similarity">
    <text evidence="3">Belongs to the proteasome inhibitor PI31 family.</text>
</comment>
<feature type="domain" description="PI31 proteasome regulator N-terminal" evidence="14">
    <location>
        <begin position="38"/>
        <end position="144"/>
    </location>
</feature>
<accession>A0AAY5K6X6</accession>
<evidence type="ECO:0000256" key="9">
    <source>
        <dbReference type="ARBA" id="ARBA00022942"/>
    </source>
</evidence>
<dbReference type="GO" id="GO:0070628">
    <property type="term" value="F:proteasome binding"/>
    <property type="evidence" value="ECO:0007669"/>
    <property type="project" value="InterPro"/>
</dbReference>
<evidence type="ECO:0000256" key="2">
    <source>
        <dbReference type="ARBA" id="ARBA00004496"/>
    </source>
</evidence>
<keyword evidence="7" id="KW-0597">Phosphoprotein</keyword>
<evidence type="ECO:0000256" key="3">
    <source>
        <dbReference type="ARBA" id="ARBA00006405"/>
    </source>
</evidence>
<evidence type="ECO:0000256" key="1">
    <source>
        <dbReference type="ARBA" id="ARBA00004240"/>
    </source>
</evidence>
<proteinExistence type="inferred from homology"/>
<evidence type="ECO:0000259" key="14">
    <source>
        <dbReference type="Pfam" id="PF11566"/>
    </source>
</evidence>
<comment type="subcellular location">
    <subcellularLocation>
        <location evidence="2">Cytoplasm</location>
    </subcellularLocation>
    <subcellularLocation>
        <location evidence="1">Endoplasmic reticulum</location>
    </subcellularLocation>
</comment>
<dbReference type="GeneTree" id="ENSGT00390000012257"/>
<reference evidence="15" key="3">
    <citation type="submission" date="2025-09" db="UniProtKB">
        <authorList>
            <consortium name="Ensembl"/>
        </authorList>
    </citation>
    <scope>IDENTIFICATION</scope>
</reference>
<dbReference type="InterPro" id="IPR021625">
    <property type="entry name" value="PI31_Prot_N"/>
</dbReference>
<keyword evidence="5" id="KW-0488">Methylation</keyword>
<comment type="function">
    <text evidence="11">Plays an important role in control of proteasome function. Inhibits the hydrolysis of protein and peptide substrates by the 20S proteasome. Also inhibits the activation of the proteasome by the proteasome regulatory proteins PA700 and PA28.</text>
</comment>
<evidence type="ECO:0000256" key="5">
    <source>
        <dbReference type="ARBA" id="ARBA00022481"/>
    </source>
</evidence>
<dbReference type="Gene3D" id="3.40.1000.30">
    <property type="match status" value="1"/>
</dbReference>
<dbReference type="Ensembl" id="ENSELUT00000098439.1">
    <property type="protein sequence ID" value="ENSELUP00000084763.1"/>
    <property type="gene ID" value="ENSELUG00000021015.3"/>
</dbReference>
<evidence type="ECO:0000256" key="12">
    <source>
        <dbReference type="SAM" id="MobiDB-lite"/>
    </source>
</evidence>
<keyword evidence="8" id="KW-0256">Endoplasmic reticulum</keyword>
<reference evidence="15 16" key="1">
    <citation type="submission" date="2020-02" db="EMBL/GenBank/DDBJ databases">
        <title>Esox lucius (northern pike) genome, fEsoLuc1, primary haplotype.</title>
        <authorList>
            <person name="Myers G."/>
            <person name="Karagic N."/>
            <person name="Meyer A."/>
            <person name="Pippel M."/>
            <person name="Reichard M."/>
            <person name="Winkler S."/>
            <person name="Tracey A."/>
            <person name="Sims Y."/>
            <person name="Howe K."/>
            <person name="Rhie A."/>
            <person name="Formenti G."/>
            <person name="Durbin R."/>
            <person name="Fedrigo O."/>
            <person name="Jarvis E.D."/>
        </authorList>
    </citation>
    <scope>NUCLEOTIDE SEQUENCE [LARGE SCALE GENOMIC DNA]</scope>
</reference>
<keyword evidence="6" id="KW-0963">Cytoplasm</keyword>
<evidence type="ECO:0000313" key="15">
    <source>
        <dbReference type="Ensembl" id="ENSELUP00000084763.1"/>
    </source>
</evidence>
<dbReference type="AlphaFoldDB" id="A0AAY5K6X6"/>
<dbReference type="GO" id="GO:0004866">
    <property type="term" value="F:endopeptidase inhibitor activity"/>
    <property type="evidence" value="ECO:0007669"/>
    <property type="project" value="InterPro"/>
</dbReference>
<feature type="region of interest" description="Disordered" evidence="12">
    <location>
        <begin position="222"/>
        <end position="273"/>
    </location>
</feature>
<organism evidence="15 16">
    <name type="scientific">Esox lucius</name>
    <name type="common">Northern pike</name>
    <dbReference type="NCBI Taxonomy" id="8010"/>
    <lineage>
        <taxon>Eukaryota</taxon>
        <taxon>Metazoa</taxon>
        <taxon>Chordata</taxon>
        <taxon>Craniata</taxon>
        <taxon>Vertebrata</taxon>
        <taxon>Euteleostomi</taxon>
        <taxon>Actinopterygii</taxon>
        <taxon>Neopterygii</taxon>
        <taxon>Teleostei</taxon>
        <taxon>Protacanthopterygii</taxon>
        <taxon>Esociformes</taxon>
        <taxon>Esocidae</taxon>
        <taxon>Esox</taxon>
    </lineage>
</organism>
<feature type="region of interest" description="Disordered" evidence="12">
    <location>
        <begin position="137"/>
        <end position="207"/>
    </location>
</feature>
<keyword evidence="9" id="KW-0647">Proteasome</keyword>